<protein>
    <submittedName>
        <fullName evidence="1">Uncharacterized protein</fullName>
    </submittedName>
</protein>
<proteinExistence type="predicted"/>
<accession>A0A8J8P0M4</accession>
<reference evidence="1" key="1">
    <citation type="submission" date="2019-06" db="EMBL/GenBank/DDBJ databases">
        <authorList>
            <person name="Zheng W."/>
        </authorList>
    </citation>
    <scope>NUCLEOTIDE SEQUENCE</scope>
    <source>
        <strain evidence="1">QDHG01</strain>
    </source>
</reference>
<sequence>MGSTFFPYKIRFCIVNHYYKRPYRIYYYCLPLIYFRFNSPLQLDITQNCCTFEVSSLSHQRTLASYYDSSHYYSLHPIHTLFHCIDYPYTSPSHRCMSTSL</sequence>
<dbReference type="AlphaFoldDB" id="A0A8J8P0M4"/>
<comment type="caution">
    <text evidence="1">The sequence shown here is derived from an EMBL/GenBank/DDBJ whole genome shotgun (WGS) entry which is preliminary data.</text>
</comment>
<gene>
    <name evidence="1" type="ORF">FGO68_gene650</name>
</gene>
<name>A0A8J8P0M4_HALGN</name>
<evidence type="ECO:0000313" key="1">
    <source>
        <dbReference type="EMBL" id="TNV84014.1"/>
    </source>
</evidence>
<keyword evidence="2" id="KW-1185">Reference proteome</keyword>
<evidence type="ECO:0000313" key="2">
    <source>
        <dbReference type="Proteomes" id="UP000785679"/>
    </source>
</evidence>
<organism evidence="1 2">
    <name type="scientific">Halteria grandinella</name>
    <dbReference type="NCBI Taxonomy" id="5974"/>
    <lineage>
        <taxon>Eukaryota</taxon>
        <taxon>Sar</taxon>
        <taxon>Alveolata</taxon>
        <taxon>Ciliophora</taxon>
        <taxon>Intramacronucleata</taxon>
        <taxon>Spirotrichea</taxon>
        <taxon>Stichotrichia</taxon>
        <taxon>Sporadotrichida</taxon>
        <taxon>Halteriidae</taxon>
        <taxon>Halteria</taxon>
    </lineage>
</organism>
<dbReference type="EMBL" id="RRYP01003222">
    <property type="protein sequence ID" value="TNV84014.1"/>
    <property type="molecule type" value="Genomic_DNA"/>
</dbReference>
<dbReference type="Proteomes" id="UP000785679">
    <property type="component" value="Unassembled WGS sequence"/>
</dbReference>